<feature type="compositionally biased region" description="Low complexity" evidence="1">
    <location>
        <begin position="1"/>
        <end position="14"/>
    </location>
</feature>
<feature type="region of interest" description="Disordered" evidence="1">
    <location>
        <begin position="1"/>
        <end position="58"/>
    </location>
</feature>
<feature type="compositionally biased region" description="Basic residues" evidence="1">
    <location>
        <begin position="46"/>
        <end position="58"/>
    </location>
</feature>
<feature type="compositionally biased region" description="Basic and acidic residues" evidence="1">
    <location>
        <begin position="36"/>
        <end position="45"/>
    </location>
</feature>
<proteinExistence type="predicted"/>
<dbReference type="EMBL" id="AGNL01005056">
    <property type="protein sequence ID" value="EJK72943.1"/>
    <property type="molecule type" value="Genomic_DNA"/>
</dbReference>
<evidence type="ECO:0000313" key="3">
    <source>
        <dbReference type="Proteomes" id="UP000266841"/>
    </source>
</evidence>
<evidence type="ECO:0000313" key="2">
    <source>
        <dbReference type="EMBL" id="EJK72943.1"/>
    </source>
</evidence>
<name>K0T2Q9_THAOC</name>
<dbReference type="Proteomes" id="UP000266841">
    <property type="component" value="Unassembled WGS sequence"/>
</dbReference>
<sequence>MGGSARAQEAARPPARQETDRDPDNERLAGNGTFTDGERGEGEEKRRRRKRGEGRRRNGIILELSSRHLFHERHRQRLKRGSQALVVQSSFYVIAISSRGCRVDPLTSLDLLTRI</sequence>
<accession>K0T2Q9</accession>
<reference evidence="2 3" key="1">
    <citation type="journal article" date="2012" name="Genome Biol.">
        <title>Genome and low-iron response of an oceanic diatom adapted to chronic iron limitation.</title>
        <authorList>
            <person name="Lommer M."/>
            <person name="Specht M."/>
            <person name="Roy A.S."/>
            <person name="Kraemer L."/>
            <person name="Andreson R."/>
            <person name="Gutowska M.A."/>
            <person name="Wolf J."/>
            <person name="Bergner S.V."/>
            <person name="Schilhabel M.B."/>
            <person name="Klostermeier U.C."/>
            <person name="Beiko R.G."/>
            <person name="Rosenstiel P."/>
            <person name="Hippler M."/>
            <person name="Laroche J."/>
        </authorList>
    </citation>
    <scope>NUCLEOTIDE SEQUENCE [LARGE SCALE GENOMIC DNA]</scope>
    <source>
        <strain evidence="2 3">CCMP1005</strain>
    </source>
</reference>
<keyword evidence="3" id="KW-1185">Reference proteome</keyword>
<protein>
    <submittedName>
        <fullName evidence="2">Uncharacterized protein</fullName>
    </submittedName>
</protein>
<organism evidence="2 3">
    <name type="scientific">Thalassiosira oceanica</name>
    <name type="common">Marine diatom</name>
    <dbReference type="NCBI Taxonomy" id="159749"/>
    <lineage>
        <taxon>Eukaryota</taxon>
        <taxon>Sar</taxon>
        <taxon>Stramenopiles</taxon>
        <taxon>Ochrophyta</taxon>
        <taxon>Bacillariophyta</taxon>
        <taxon>Coscinodiscophyceae</taxon>
        <taxon>Thalassiosirophycidae</taxon>
        <taxon>Thalassiosirales</taxon>
        <taxon>Thalassiosiraceae</taxon>
        <taxon>Thalassiosira</taxon>
    </lineage>
</organism>
<gene>
    <name evidence="2" type="ORF">THAOC_05473</name>
</gene>
<dbReference type="AlphaFoldDB" id="K0T2Q9"/>
<feature type="compositionally biased region" description="Basic and acidic residues" evidence="1">
    <location>
        <begin position="15"/>
        <end position="27"/>
    </location>
</feature>
<comment type="caution">
    <text evidence="2">The sequence shown here is derived from an EMBL/GenBank/DDBJ whole genome shotgun (WGS) entry which is preliminary data.</text>
</comment>
<evidence type="ECO:0000256" key="1">
    <source>
        <dbReference type="SAM" id="MobiDB-lite"/>
    </source>
</evidence>